<accession>A0A6J6MXR1</accession>
<dbReference type="AlphaFoldDB" id="A0A6J6MXR1"/>
<dbReference type="InterPro" id="IPR011008">
    <property type="entry name" value="Dimeric_a/b-barrel"/>
</dbReference>
<dbReference type="PANTHER" id="PTHR37811">
    <property type="entry name" value="BLL5343 PROTEIN"/>
    <property type="match status" value="1"/>
</dbReference>
<reference evidence="1" key="1">
    <citation type="submission" date="2020-05" db="EMBL/GenBank/DDBJ databases">
        <authorList>
            <person name="Chiriac C."/>
            <person name="Salcher M."/>
            <person name="Ghai R."/>
            <person name="Kavagutti S V."/>
        </authorList>
    </citation>
    <scope>NUCLEOTIDE SEQUENCE</scope>
</reference>
<dbReference type="EMBL" id="CAEZWW010000140">
    <property type="protein sequence ID" value="CAB4679151.1"/>
    <property type="molecule type" value="Genomic_DNA"/>
</dbReference>
<organism evidence="1">
    <name type="scientific">freshwater metagenome</name>
    <dbReference type="NCBI Taxonomy" id="449393"/>
    <lineage>
        <taxon>unclassified sequences</taxon>
        <taxon>metagenomes</taxon>
        <taxon>ecological metagenomes</taxon>
    </lineage>
</organism>
<gene>
    <name evidence="1" type="ORF">UFOPK2310_01108</name>
    <name evidence="2" type="ORF">UFOPK3425_00680</name>
    <name evidence="3" type="ORF">UFOPK4092_01170</name>
</gene>
<sequence>MPANDAYVAVIFTSVRTEHHQGEYAIWASRMDELVREQPGYIEHASARDPLTRFGITVAYFADDASAAAWKQLAEHVEAQRLGREMFYSEYSVRVATVYRSYEFMAPT</sequence>
<dbReference type="SUPFAM" id="SSF54909">
    <property type="entry name" value="Dimeric alpha+beta barrel"/>
    <property type="match status" value="1"/>
</dbReference>
<dbReference type="EMBL" id="CAFBPJ010000148">
    <property type="protein sequence ID" value="CAB5025153.1"/>
    <property type="molecule type" value="Genomic_DNA"/>
</dbReference>
<evidence type="ECO:0000313" key="2">
    <source>
        <dbReference type="EMBL" id="CAB4871882.1"/>
    </source>
</evidence>
<evidence type="ECO:0000313" key="1">
    <source>
        <dbReference type="EMBL" id="CAB4679151.1"/>
    </source>
</evidence>
<dbReference type="PANTHER" id="PTHR37811:SF2">
    <property type="entry name" value="ABM DOMAIN-CONTAINING PROTEIN"/>
    <property type="match status" value="1"/>
</dbReference>
<dbReference type="EMBL" id="CAFBLV010000116">
    <property type="protein sequence ID" value="CAB4871882.1"/>
    <property type="molecule type" value="Genomic_DNA"/>
</dbReference>
<evidence type="ECO:0000313" key="3">
    <source>
        <dbReference type="EMBL" id="CAB5025153.1"/>
    </source>
</evidence>
<dbReference type="InterPro" id="IPR052936">
    <property type="entry name" value="Jasmonate_Hydroxylase-like"/>
</dbReference>
<name>A0A6J6MXR1_9ZZZZ</name>
<proteinExistence type="predicted"/>
<dbReference type="Gene3D" id="3.30.70.100">
    <property type="match status" value="1"/>
</dbReference>
<protein>
    <submittedName>
        <fullName evidence="1">Unannotated protein</fullName>
    </submittedName>
</protein>